<organism evidence="1 2">
    <name type="scientific">Anopheles minimus</name>
    <dbReference type="NCBI Taxonomy" id="112268"/>
    <lineage>
        <taxon>Eukaryota</taxon>
        <taxon>Metazoa</taxon>
        <taxon>Ecdysozoa</taxon>
        <taxon>Arthropoda</taxon>
        <taxon>Hexapoda</taxon>
        <taxon>Insecta</taxon>
        <taxon>Pterygota</taxon>
        <taxon>Neoptera</taxon>
        <taxon>Endopterygota</taxon>
        <taxon>Diptera</taxon>
        <taxon>Nematocera</taxon>
        <taxon>Culicoidea</taxon>
        <taxon>Culicidae</taxon>
        <taxon>Anophelinae</taxon>
        <taxon>Anopheles</taxon>
    </lineage>
</organism>
<evidence type="ECO:0000313" key="2">
    <source>
        <dbReference type="Proteomes" id="UP000075920"/>
    </source>
</evidence>
<name>A0A182WN42_9DIPT</name>
<protein>
    <submittedName>
        <fullName evidence="1">Uncharacterized protein</fullName>
    </submittedName>
</protein>
<keyword evidence="2" id="KW-1185">Reference proteome</keyword>
<reference evidence="2" key="1">
    <citation type="submission" date="2013-03" db="EMBL/GenBank/DDBJ databases">
        <title>The Genome Sequence of Anopheles minimus MINIMUS1.</title>
        <authorList>
            <consortium name="The Broad Institute Genomics Platform"/>
            <person name="Neafsey D.E."/>
            <person name="Walton C."/>
            <person name="Walker B."/>
            <person name="Young S.K."/>
            <person name="Zeng Q."/>
            <person name="Gargeya S."/>
            <person name="Fitzgerald M."/>
            <person name="Haas B."/>
            <person name="Abouelleil A."/>
            <person name="Allen A.W."/>
            <person name="Alvarado L."/>
            <person name="Arachchi H.M."/>
            <person name="Berlin A.M."/>
            <person name="Chapman S.B."/>
            <person name="Gainer-Dewar J."/>
            <person name="Goldberg J."/>
            <person name="Griggs A."/>
            <person name="Gujja S."/>
            <person name="Hansen M."/>
            <person name="Howarth C."/>
            <person name="Imamovic A."/>
            <person name="Ireland A."/>
            <person name="Larimer J."/>
            <person name="McCowan C."/>
            <person name="Murphy C."/>
            <person name="Pearson M."/>
            <person name="Poon T.W."/>
            <person name="Priest M."/>
            <person name="Roberts A."/>
            <person name="Saif S."/>
            <person name="Shea T."/>
            <person name="Sisk P."/>
            <person name="Sykes S."/>
            <person name="Wortman J."/>
            <person name="Nusbaum C."/>
            <person name="Birren B."/>
        </authorList>
    </citation>
    <scope>NUCLEOTIDE SEQUENCE [LARGE SCALE GENOMIC DNA]</scope>
    <source>
        <strain evidence="2">MINIMUS1</strain>
    </source>
</reference>
<proteinExistence type="predicted"/>
<reference evidence="1" key="2">
    <citation type="submission" date="2020-05" db="UniProtKB">
        <authorList>
            <consortium name="EnsemblMetazoa"/>
        </authorList>
    </citation>
    <scope>IDENTIFICATION</scope>
    <source>
        <strain evidence="1">MINIMUS1</strain>
    </source>
</reference>
<accession>A0A182WN42</accession>
<dbReference type="AlphaFoldDB" id="A0A182WN42"/>
<dbReference type="Proteomes" id="UP000075920">
    <property type="component" value="Unassembled WGS sequence"/>
</dbReference>
<dbReference type="VEuPathDB" id="VectorBase:AMIN014142"/>
<sequence>MGGGSLVRSSERKVFFVAVAVRCVRTCACVPGNNAAIIKLPPPRHSGSHYSKPCKKRRAATHAFACANDAIKHTSMGDLDVYGWPAWICRKLKKKTREIEWMCLCETGTAHRGLDRSL</sequence>
<dbReference type="EnsemblMetazoa" id="AMIN014142-RA">
    <property type="protein sequence ID" value="AMIN014142-PA"/>
    <property type="gene ID" value="AMIN014142"/>
</dbReference>
<evidence type="ECO:0000313" key="1">
    <source>
        <dbReference type="EnsemblMetazoa" id="AMIN014142-PA"/>
    </source>
</evidence>